<evidence type="ECO:0000313" key="2">
    <source>
        <dbReference type="Proteomes" id="UP000829354"/>
    </source>
</evidence>
<dbReference type="EMBL" id="CP092621">
    <property type="protein sequence ID" value="UMM16861.1"/>
    <property type="molecule type" value="Genomic_DNA"/>
</dbReference>
<organism evidence="1 2">
    <name type="scientific">Caenorhabditis briggsae</name>
    <dbReference type="NCBI Taxonomy" id="6238"/>
    <lineage>
        <taxon>Eukaryota</taxon>
        <taxon>Metazoa</taxon>
        <taxon>Ecdysozoa</taxon>
        <taxon>Nematoda</taxon>
        <taxon>Chromadorea</taxon>
        <taxon>Rhabditida</taxon>
        <taxon>Rhabditina</taxon>
        <taxon>Rhabditomorpha</taxon>
        <taxon>Rhabditoidea</taxon>
        <taxon>Rhabditidae</taxon>
        <taxon>Peloderinae</taxon>
        <taxon>Caenorhabditis</taxon>
    </lineage>
</organism>
<gene>
    <name evidence="1" type="ORF">L5515_013693</name>
</gene>
<protein>
    <submittedName>
        <fullName evidence="1">Uncharacterized protein</fullName>
    </submittedName>
</protein>
<keyword evidence="2" id="KW-1185">Reference proteome</keyword>
<accession>A0AAE9E9V2</accession>
<dbReference type="AlphaFoldDB" id="A0AAE9E9V2"/>
<dbReference type="Proteomes" id="UP000829354">
    <property type="component" value="Chromosome II"/>
</dbReference>
<proteinExistence type="predicted"/>
<evidence type="ECO:0000313" key="1">
    <source>
        <dbReference type="EMBL" id="UMM16861.1"/>
    </source>
</evidence>
<reference evidence="1 2" key="1">
    <citation type="submission" date="2022-04" db="EMBL/GenBank/DDBJ databases">
        <title>Chromosome-level reference genomes for two strains of Caenorhabditis briggsae: an improved platform for comparative genomics.</title>
        <authorList>
            <person name="Stevens L."/>
            <person name="Andersen E."/>
        </authorList>
    </citation>
    <scope>NUCLEOTIDE SEQUENCE [LARGE SCALE GENOMIC DNA]</scope>
    <source>
        <strain evidence="1">VX34</strain>
        <tissue evidence="1">Whole-organism</tissue>
    </source>
</reference>
<sequence length="96" mass="11282">MPCSPFMFYHRAQVDEDKFIFPFIKDILKSDYTIPYFRTSADEDGVKKLVDVLFEDFDNIPAKEIRDVEKEGFAVQELKDELAYLSLTTNFPEIMD</sequence>
<name>A0AAE9E9V2_CAEBR</name>